<gene>
    <name evidence="1" type="ORF">LCGC14_2369290</name>
</gene>
<name>A0A0F9C432_9ZZZZ</name>
<protein>
    <submittedName>
        <fullName evidence="1">Uncharacterized protein</fullName>
    </submittedName>
</protein>
<proteinExistence type="predicted"/>
<reference evidence="1" key="1">
    <citation type="journal article" date="2015" name="Nature">
        <title>Complex archaea that bridge the gap between prokaryotes and eukaryotes.</title>
        <authorList>
            <person name="Spang A."/>
            <person name="Saw J.H."/>
            <person name="Jorgensen S.L."/>
            <person name="Zaremba-Niedzwiedzka K."/>
            <person name="Martijn J."/>
            <person name="Lind A.E."/>
            <person name="van Eijk R."/>
            <person name="Schleper C."/>
            <person name="Guy L."/>
            <person name="Ettema T.J."/>
        </authorList>
    </citation>
    <scope>NUCLEOTIDE SEQUENCE</scope>
</reference>
<dbReference type="AlphaFoldDB" id="A0A0F9C432"/>
<accession>A0A0F9C432</accession>
<evidence type="ECO:0000313" key="1">
    <source>
        <dbReference type="EMBL" id="KKL29024.1"/>
    </source>
</evidence>
<comment type="caution">
    <text evidence="1">The sequence shown here is derived from an EMBL/GenBank/DDBJ whole genome shotgun (WGS) entry which is preliminary data.</text>
</comment>
<organism evidence="1">
    <name type="scientific">marine sediment metagenome</name>
    <dbReference type="NCBI Taxonomy" id="412755"/>
    <lineage>
        <taxon>unclassified sequences</taxon>
        <taxon>metagenomes</taxon>
        <taxon>ecological metagenomes</taxon>
    </lineage>
</organism>
<sequence>MPRITHTAQAPLGAYGDYSVANAADYVYQAATGSSGDDGEKTLLTGKELILIKNGATPRTITITSVNDEFGRTGNIAAYAIGANEFAMFGPFKQPGWRQTDGFLYFEANNAEVLIAVIRLP</sequence>
<dbReference type="EMBL" id="LAZR01034887">
    <property type="protein sequence ID" value="KKL29024.1"/>
    <property type="molecule type" value="Genomic_DNA"/>
</dbReference>